<name>A0ACB7HDX0_MANES</name>
<dbReference type="Proteomes" id="UP000091857">
    <property type="component" value="Chromosome 7"/>
</dbReference>
<proteinExistence type="predicted"/>
<dbReference type="EMBL" id="CM004393">
    <property type="protein sequence ID" value="KAG8650371.1"/>
    <property type="molecule type" value="Genomic_DNA"/>
</dbReference>
<evidence type="ECO:0000313" key="1">
    <source>
        <dbReference type="EMBL" id="KAG8650371.1"/>
    </source>
</evidence>
<evidence type="ECO:0000313" key="2">
    <source>
        <dbReference type="Proteomes" id="UP000091857"/>
    </source>
</evidence>
<accession>A0ACB7HDX0</accession>
<gene>
    <name evidence="1" type="ORF">MANES_07G032500v8</name>
</gene>
<protein>
    <submittedName>
        <fullName evidence="1">Uncharacterized protein</fullName>
    </submittedName>
</protein>
<organism evidence="1 2">
    <name type="scientific">Manihot esculenta</name>
    <name type="common">Cassava</name>
    <name type="synonym">Jatropha manihot</name>
    <dbReference type="NCBI Taxonomy" id="3983"/>
    <lineage>
        <taxon>Eukaryota</taxon>
        <taxon>Viridiplantae</taxon>
        <taxon>Streptophyta</taxon>
        <taxon>Embryophyta</taxon>
        <taxon>Tracheophyta</taxon>
        <taxon>Spermatophyta</taxon>
        <taxon>Magnoliopsida</taxon>
        <taxon>eudicotyledons</taxon>
        <taxon>Gunneridae</taxon>
        <taxon>Pentapetalae</taxon>
        <taxon>rosids</taxon>
        <taxon>fabids</taxon>
        <taxon>Malpighiales</taxon>
        <taxon>Euphorbiaceae</taxon>
        <taxon>Crotonoideae</taxon>
        <taxon>Manihoteae</taxon>
        <taxon>Manihot</taxon>
    </lineage>
</organism>
<reference evidence="2" key="1">
    <citation type="journal article" date="2016" name="Nat. Biotechnol.">
        <title>Sequencing wild and cultivated cassava and related species reveals extensive interspecific hybridization and genetic diversity.</title>
        <authorList>
            <person name="Bredeson J.V."/>
            <person name="Lyons J.B."/>
            <person name="Prochnik S.E."/>
            <person name="Wu G.A."/>
            <person name="Ha C.M."/>
            <person name="Edsinger-Gonzales E."/>
            <person name="Grimwood J."/>
            <person name="Schmutz J."/>
            <person name="Rabbi I.Y."/>
            <person name="Egesi C."/>
            <person name="Nauluvula P."/>
            <person name="Lebot V."/>
            <person name="Ndunguru J."/>
            <person name="Mkamilo G."/>
            <person name="Bart R.S."/>
            <person name="Setter T.L."/>
            <person name="Gleadow R.M."/>
            <person name="Kulakow P."/>
            <person name="Ferguson M.E."/>
            <person name="Rounsley S."/>
            <person name="Rokhsar D.S."/>
        </authorList>
    </citation>
    <scope>NUCLEOTIDE SEQUENCE [LARGE SCALE GENOMIC DNA]</scope>
    <source>
        <strain evidence="2">cv. AM560-2</strain>
    </source>
</reference>
<comment type="caution">
    <text evidence="1">The sequence shown here is derived from an EMBL/GenBank/DDBJ whole genome shotgun (WGS) entry which is preliminary data.</text>
</comment>
<keyword evidence="2" id="KW-1185">Reference proteome</keyword>
<sequence length="262" mass="29864">MDPSQFLQDTRTHICSRCRQRLFAKTTNVPEIRCPACQSLASITNTKADGRFSSIVSQVVQNFKNTFSRRFYRQDTDTKQHNSLNCNPSPLKLSSSRTSRSDQRPRKRELLIGVTYKNDDDKLTGTVNDVKNMRSLLIDYFSFHPQNILVLTEEETDPTLIPTKKNIEISLKWLVKDCRAGDSLVFYFSGHGSQEPDLNLDEHDGFDESICPVDYTTEGMITDNYINTTIVWPLPKGVTLHAIVDACHSGTILDLVHVYDRQ</sequence>